<comment type="similarity">
    <text evidence="3">Belongs to the class-II pyridoxal-phosphate-dependent aminotransferase family. Histidinol-phosphate aminotransferase subfamily.</text>
</comment>
<reference evidence="13 14" key="1">
    <citation type="journal article" date="2016" name="Nat. Commun.">
        <title>Thousands of microbial genomes shed light on interconnected biogeochemical processes in an aquifer system.</title>
        <authorList>
            <person name="Anantharaman K."/>
            <person name="Brown C.T."/>
            <person name="Hug L.A."/>
            <person name="Sharon I."/>
            <person name="Castelle C.J."/>
            <person name="Probst A.J."/>
            <person name="Thomas B.C."/>
            <person name="Singh A."/>
            <person name="Wilkins M.J."/>
            <person name="Karaoz U."/>
            <person name="Brodie E.L."/>
            <person name="Williams K.H."/>
            <person name="Hubbard S.S."/>
            <person name="Banfield J.F."/>
        </authorList>
    </citation>
    <scope>NUCLEOTIDE SEQUENCE [LARGE SCALE GENOMIC DNA]</scope>
</reference>
<name>A0A1F6NWJ1_9BACT</name>
<comment type="caution">
    <text evidence="13">The sequence shown here is derived from an EMBL/GenBank/DDBJ whole genome shotgun (WGS) entry which is preliminary data.</text>
</comment>
<evidence type="ECO:0000256" key="3">
    <source>
        <dbReference type="ARBA" id="ARBA00007970"/>
    </source>
</evidence>
<dbReference type="Gene3D" id="3.90.1150.10">
    <property type="entry name" value="Aspartate Aminotransferase, domain 1"/>
    <property type="match status" value="1"/>
</dbReference>
<accession>A0A1F6NWJ1</accession>
<keyword evidence="7" id="KW-0808">Transferase</keyword>
<evidence type="ECO:0000256" key="4">
    <source>
        <dbReference type="ARBA" id="ARBA00012748"/>
    </source>
</evidence>
<evidence type="ECO:0000256" key="7">
    <source>
        <dbReference type="ARBA" id="ARBA00022679"/>
    </source>
</evidence>
<evidence type="ECO:0000256" key="10">
    <source>
        <dbReference type="ARBA" id="ARBA00047481"/>
    </source>
</evidence>
<dbReference type="InterPro" id="IPR001917">
    <property type="entry name" value="Aminotrans_II_pyridoxalP_BS"/>
</dbReference>
<dbReference type="PANTHER" id="PTHR43643:SF6">
    <property type="entry name" value="HISTIDINOL-PHOSPHATE AMINOTRANSFERASE"/>
    <property type="match status" value="1"/>
</dbReference>
<evidence type="ECO:0000256" key="5">
    <source>
        <dbReference type="ARBA" id="ARBA00022576"/>
    </source>
</evidence>
<evidence type="ECO:0000256" key="1">
    <source>
        <dbReference type="ARBA" id="ARBA00001933"/>
    </source>
</evidence>
<dbReference type="Pfam" id="PF00155">
    <property type="entry name" value="Aminotran_1_2"/>
    <property type="match status" value="1"/>
</dbReference>
<evidence type="ECO:0000256" key="6">
    <source>
        <dbReference type="ARBA" id="ARBA00022605"/>
    </source>
</evidence>
<evidence type="ECO:0000256" key="11">
    <source>
        <dbReference type="RuleBase" id="RU003693"/>
    </source>
</evidence>
<evidence type="ECO:0000256" key="9">
    <source>
        <dbReference type="ARBA" id="ARBA00023102"/>
    </source>
</evidence>
<dbReference type="GO" id="GO:0030170">
    <property type="term" value="F:pyridoxal phosphate binding"/>
    <property type="evidence" value="ECO:0007669"/>
    <property type="project" value="InterPro"/>
</dbReference>
<dbReference type="InterPro" id="IPR015422">
    <property type="entry name" value="PyrdxlP-dep_Trfase_small"/>
</dbReference>
<dbReference type="SUPFAM" id="SSF53383">
    <property type="entry name" value="PLP-dependent transferases"/>
    <property type="match status" value="1"/>
</dbReference>
<dbReference type="AlphaFoldDB" id="A0A1F6NWJ1"/>
<evidence type="ECO:0000259" key="12">
    <source>
        <dbReference type="Pfam" id="PF00155"/>
    </source>
</evidence>
<keyword evidence="5" id="KW-0032">Aminotransferase</keyword>
<comment type="pathway">
    <text evidence="2">Amino-acid biosynthesis; L-histidine biosynthesis; L-histidine from 5-phospho-alpha-D-ribose 1-diphosphate: step 7/9.</text>
</comment>
<proteinExistence type="inferred from homology"/>
<evidence type="ECO:0000256" key="2">
    <source>
        <dbReference type="ARBA" id="ARBA00005011"/>
    </source>
</evidence>
<dbReference type="Gene3D" id="3.40.640.10">
    <property type="entry name" value="Type I PLP-dependent aspartate aminotransferase-like (Major domain)"/>
    <property type="match status" value="1"/>
</dbReference>
<dbReference type="PROSITE" id="PS00599">
    <property type="entry name" value="AA_TRANSFER_CLASS_2"/>
    <property type="match status" value="1"/>
</dbReference>
<dbReference type="InterPro" id="IPR015424">
    <property type="entry name" value="PyrdxlP-dep_Trfase"/>
</dbReference>
<dbReference type="GO" id="GO:0000105">
    <property type="term" value="P:L-histidine biosynthetic process"/>
    <property type="evidence" value="ECO:0007669"/>
    <property type="project" value="UniProtKB-KW"/>
</dbReference>
<dbReference type="EMBL" id="MFQZ01000007">
    <property type="protein sequence ID" value="OGH88083.1"/>
    <property type="molecule type" value="Genomic_DNA"/>
</dbReference>
<dbReference type="InterPro" id="IPR015421">
    <property type="entry name" value="PyrdxlP-dep_Trfase_major"/>
</dbReference>
<dbReference type="EC" id="2.6.1.9" evidence="4"/>
<dbReference type="GO" id="GO:0004400">
    <property type="term" value="F:histidinol-phosphate transaminase activity"/>
    <property type="evidence" value="ECO:0007669"/>
    <property type="project" value="UniProtKB-EC"/>
</dbReference>
<dbReference type="STRING" id="1798704.A3J93_05515"/>
<dbReference type="InterPro" id="IPR050106">
    <property type="entry name" value="HistidinolP_aminotransfase"/>
</dbReference>
<evidence type="ECO:0000313" key="14">
    <source>
        <dbReference type="Proteomes" id="UP000177907"/>
    </source>
</evidence>
<dbReference type="PANTHER" id="PTHR43643">
    <property type="entry name" value="HISTIDINOL-PHOSPHATE AMINOTRANSFERASE 2"/>
    <property type="match status" value="1"/>
</dbReference>
<feature type="domain" description="Aminotransferase class I/classII large" evidence="12">
    <location>
        <begin position="52"/>
        <end position="346"/>
    </location>
</feature>
<comment type="catalytic activity">
    <reaction evidence="10">
        <text>L-histidinol phosphate + 2-oxoglutarate = 3-(imidazol-4-yl)-2-oxopropyl phosphate + L-glutamate</text>
        <dbReference type="Rhea" id="RHEA:23744"/>
        <dbReference type="ChEBI" id="CHEBI:16810"/>
        <dbReference type="ChEBI" id="CHEBI:29985"/>
        <dbReference type="ChEBI" id="CHEBI:57766"/>
        <dbReference type="ChEBI" id="CHEBI:57980"/>
        <dbReference type="EC" id="2.6.1.9"/>
    </reaction>
</comment>
<keyword evidence="8 11" id="KW-0663">Pyridoxal phosphate</keyword>
<evidence type="ECO:0000313" key="13">
    <source>
        <dbReference type="EMBL" id="OGH88083.1"/>
    </source>
</evidence>
<sequence>MNNLVRKSVARLAPYCPPLSGRRAYRGFLLDFNERTEPYGQVVDAALVKFVAENRLQCYPEYGDVNQLVAQYAGVKAENILLSNGSDQAIDLIFRAFAGEGDKVIIPSPSFAMFYQCAGVSGNEVLTPQYDRASGAFPLPAVLDAIDDGVKLIVVCNPNNPTATLLPVADIRRILDVAKKAVVLVDEAYVEYSGESATSLLSSYPNLIITRTFSKAFGLAALRVGYVVAAPAVIDELIKIRGPYDVNMVALAAVRAVLGNLEPLRAYVREVMAVSKPLVEKFFTDNKIFFYPSVADFILFRPVNPEKVFLALKENGFLLRPRRGYGFDGTLRLSFGTAAQTRQFIEVYKKVCLDN</sequence>
<gene>
    <name evidence="13" type="ORF">A3J93_05515</name>
</gene>
<keyword evidence="6" id="KW-0028">Amino-acid biosynthesis</keyword>
<evidence type="ECO:0000256" key="8">
    <source>
        <dbReference type="ARBA" id="ARBA00022898"/>
    </source>
</evidence>
<dbReference type="CDD" id="cd00609">
    <property type="entry name" value="AAT_like"/>
    <property type="match status" value="1"/>
</dbReference>
<dbReference type="InterPro" id="IPR004839">
    <property type="entry name" value="Aminotransferase_I/II_large"/>
</dbReference>
<protein>
    <recommendedName>
        <fullName evidence="4">histidinol-phosphate transaminase</fullName>
        <ecNumber evidence="4">2.6.1.9</ecNumber>
    </recommendedName>
</protein>
<comment type="cofactor">
    <cofactor evidence="1 11">
        <name>pyridoxal 5'-phosphate</name>
        <dbReference type="ChEBI" id="CHEBI:597326"/>
    </cofactor>
</comment>
<organism evidence="13 14">
    <name type="scientific">Candidatus Magasanikbacteria bacterium RIFOXYC2_FULL_42_28</name>
    <dbReference type="NCBI Taxonomy" id="1798704"/>
    <lineage>
        <taxon>Bacteria</taxon>
        <taxon>Candidatus Magasanikiibacteriota</taxon>
    </lineage>
</organism>
<keyword evidence="9" id="KW-0368">Histidine biosynthesis</keyword>
<dbReference type="Proteomes" id="UP000177907">
    <property type="component" value="Unassembled WGS sequence"/>
</dbReference>